<dbReference type="eggNOG" id="ENOG5033BZP">
    <property type="taxonomic scope" value="Bacteria"/>
</dbReference>
<dbReference type="InterPro" id="IPR041649">
    <property type="entry name" value="NepR"/>
</dbReference>
<name>B2ID35_BEII9</name>
<dbReference type="HOGENOM" id="CLU_1773766_0_0_5"/>
<evidence type="ECO:0000313" key="3">
    <source>
        <dbReference type="EMBL" id="ACB96800.1"/>
    </source>
</evidence>
<dbReference type="AlphaFoldDB" id="B2ID35"/>
<evidence type="ECO:0000259" key="2">
    <source>
        <dbReference type="Pfam" id="PF18557"/>
    </source>
</evidence>
<feature type="domain" description="Anti-sigma factor NepR" evidence="2">
    <location>
        <begin position="101"/>
        <end position="132"/>
    </location>
</feature>
<reference evidence="3 4" key="2">
    <citation type="journal article" date="2010" name="J. Bacteriol.">
        <title>Complete genome sequence of Beijerinckia indica subsp. indica.</title>
        <authorList>
            <person name="Tamas I."/>
            <person name="Dedysh S.N."/>
            <person name="Liesack W."/>
            <person name="Stott M.B."/>
            <person name="Alam M."/>
            <person name="Murrell J.C."/>
            <person name="Dunfield P.F."/>
        </authorList>
    </citation>
    <scope>NUCLEOTIDE SEQUENCE [LARGE SCALE GENOMIC DNA]</scope>
    <source>
        <strain evidence="4">ATCC 9039 / DSM 1715 / NCIMB 8712</strain>
    </source>
</reference>
<proteinExistence type="predicted"/>
<keyword evidence="4" id="KW-1185">Reference proteome</keyword>
<feature type="region of interest" description="Disordered" evidence="1">
    <location>
        <begin position="1"/>
        <end position="94"/>
    </location>
</feature>
<dbReference type="Proteomes" id="UP000001695">
    <property type="component" value="Chromosome"/>
</dbReference>
<organism evidence="3 4">
    <name type="scientific">Beijerinckia indica subsp. indica (strain ATCC 9039 / DSM 1715 / NCIMB 8712)</name>
    <dbReference type="NCBI Taxonomy" id="395963"/>
    <lineage>
        <taxon>Bacteria</taxon>
        <taxon>Pseudomonadati</taxon>
        <taxon>Pseudomonadota</taxon>
        <taxon>Alphaproteobacteria</taxon>
        <taxon>Hyphomicrobiales</taxon>
        <taxon>Beijerinckiaceae</taxon>
        <taxon>Beijerinckia</taxon>
    </lineage>
</organism>
<dbReference type="STRING" id="395963.Bind_3240"/>
<protein>
    <recommendedName>
        <fullName evidence="2">Anti-sigma factor NepR domain-containing protein</fullName>
    </recommendedName>
</protein>
<dbReference type="Pfam" id="PF18557">
    <property type="entry name" value="NepR"/>
    <property type="match status" value="1"/>
</dbReference>
<dbReference type="EMBL" id="CP001016">
    <property type="protein sequence ID" value="ACB96800.1"/>
    <property type="molecule type" value="Genomic_DNA"/>
</dbReference>
<accession>B2ID35</accession>
<gene>
    <name evidence="3" type="ordered locus">Bind_3240</name>
</gene>
<dbReference type="OrthoDB" id="8454456at2"/>
<evidence type="ECO:0000313" key="4">
    <source>
        <dbReference type="Proteomes" id="UP000001695"/>
    </source>
</evidence>
<dbReference type="KEGG" id="bid:Bind_3240"/>
<reference evidence="4" key="1">
    <citation type="submission" date="2008-03" db="EMBL/GenBank/DDBJ databases">
        <title>Complete sequence of chromosome of Beijerinckia indica subsp. indica ATCC 9039.</title>
        <authorList>
            <consortium name="US DOE Joint Genome Institute"/>
            <person name="Copeland A."/>
            <person name="Lucas S."/>
            <person name="Lapidus A."/>
            <person name="Glavina del Rio T."/>
            <person name="Dalin E."/>
            <person name="Tice H."/>
            <person name="Bruce D."/>
            <person name="Goodwin L."/>
            <person name="Pitluck S."/>
            <person name="LaButti K."/>
            <person name="Schmutz J."/>
            <person name="Larimer F."/>
            <person name="Land M."/>
            <person name="Hauser L."/>
            <person name="Kyrpides N."/>
            <person name="Mikhailova N."/>
            <person name="Dunfield P.F."/>
            <person name="Dedysh S.N."/>
            <person name="Liesack W."/>
            <person name="Saw J.H."/>
            <person name="Alam M."/>
            <person name="Chen Y."/>
            <person name="Murrell J.C."/>
            <person name="Richardson P."/>
        </authorList>
    </citation>
    <scope>NUCLEOTIDE SEQUENCE [LARGE SCALE GENOMIC DNA]</scope>
    <source>
        <strain evidence="4">ATCC 9039 / DSM 1715 / NCIMB 8712</strain>
    </source>
</reference>
<feature type="compositionally biased region" description="Polar residues" evidence="1">
    <location>
        <begin position="72"/>
        <end position="82"/>
    </location>
</feature>
<evidence type="ECO:0000256" key="1">
    <source>
        <dbReference type="SAM" id="MobiDB-lite"/>
    </source>
</evidence>
<sequence>MRTGAATDQGISSQEPFYQGPPDHDRQIKGNPVNQTGKAGISPNSREDDAETEDVENRAVAASEPVELKQNPGPSTTVTPGSVQPFPIHPGIHASKPTFADQIGKGLRMVYDDVLAQPVPDRFLDLLQALENKVDESTDKTEKEKP</sequence>